<dbReference type="Proteomes" id="UP000326287">
    <property type="component" value="Chromosome"/>
</dbReference>
<dbReference type="RefSeq" id="WP_153239751.1">
    <property type="nucleotide sequence ID" value="NZ_CP036422.1"/>
</dbReference>
<evidence type="ECO:0000259" key="2">
    <source>
        <dbReference type="Pfam" id="PF13511"/>
    </source>
</evidence>
<keyword evidence="1" id="KW-0732">Signal</keyword>
<gene>
    <name evidence="3" type="ORF">EY643_13620</name>
</gene>
<dbReference type="Pfam" id="PF13511">
    <property type="entry name" value="DUF4124"/>
    <property type="match status" value="1"/>
</dbReference>
<sequence>MKRTVLTALLLLGSLVTAQSALAGVYMCVDPDTGKKTFTDRACPSKARGDKVKVQTTNFGDGIANQRRQNATWTSHIDTTVSGRENFKDDPAVATSISGNGLLGADS</sequence>
<accession>A0A5P9NLV6</accession>
<dbReference type="OrthoDB" id="5740321at2"/>
<organism evidence="3 4">
    <name type="scientific">Halioglobus maricola</name>
    <dbReference type="NCBI Taxonomy" id="2601894"/>
    <lineage>
        <taxon>Bacteria</taxon>
        <taxon>Pseudomonadati</taxon>
        <taxon>Pseudomonadota</taxon>
        <taxon>Gammaproteobacteria</taxon>
        <taxon>Cellvibrionales</taxon>
        <taxon>Halieaceae</taxon>
        <taxon>Halioglobus</taxon>
    </lineage>
</organism>
<feature type="domain" description="DUF4124" evidence="2">
    <location>
        <begin position="14"/>
        <end position="57"/>
    </location>
</feature>
<name>A0A5P9NLV6_9GAMM</name>
<proteinExistence type="predicted"/>
<keyword evidence="4" id="KW-1185">Reference proteome</keyword>
<dbReference type="EMBL" id="CP036422">
    <property type="protein sequence ID" value="QFU76609.1"/>
    <property type="molecule type" value="Genomic_DNA"/>
</dbReference>
<evidence type="ECO:0000256" key="1">
    <source>
        <dbReference type="SAM" id="SignalP"/>
    </source>
</evidence>
<dbReference type="AlphaFoldDB" id="A0A5P9NLV6"/>
<evidence type="ECO:0000313" key="4">
    <source>
        <dbReference type="Proteomes" id="UP000326287"/>
    </source>
</evidence>
<dbReference type="KEGG" id="halc:EY643_13620"/>
<protein>
    <submittedName>
        <fullName evidence="3">DUF4124 domain-containing protein</fullName>
    </submittedName>
</protein>
<reference evidence="3 4" key="1">
    <citation type="submission" date="2019-02" db="EMBL/GenBank/DDBJ databases">
        <authorList>
            <person name="Li S.-H."/>
        </authorList>
    </citation>
    <scope>NUCLEOTIDE SEQUENCE [LARGE SCALE GENOMIC DNA]</scope>
    <source>
        <strain evidence="3 4">IMCC14385</strain>
    </source>
</reference>
<evidence type="ECO:0000313" key="3">
    <source>
        <dbReference type="EMBL" id="QFU76609.1"/>
    </source>
</evidence>
<feature type="signal peptide" evidence="1">
    <location>
        <begin position="1"/>
        <end position="23"/>
    </location>
</feature>
<feature type="chain" id="PRO_5024970898" evidence="1">
    <location>
        <begin position="24"/>
        <end position="107"/>
    </location>
</feature>
<dbReference type="InterPro" id="IPR025392">
    <property type="entry name" value="DUF4124"/>
</dbReference>